<evidence type="ECO:0000313" key="1">
    <source>
        <dbReference type="EMBL" id="QFF98908.1"/>
    </source>
</evidence>
<accession>A0A5J6SLZ3</accession>
<organism evidence="1 2">
    <name type="scientific">Psychrobacillus glaciei</name>
    <dbReference type="NCBI Taxonomy" id="2283160"/>
    <lineage>
        <taxon>Bacteria</taxon>
        <taxon>Bacillati</taxon>
        <taxon>Bacillota</taxon>
        <taxon>Bacilli</taxon>
        <taxon>Bacillales</taxon>
        <taxon>Bacillaceae</taxon>
        <taxon>Psychrobacillus</taxon>
    </lineage>
</organism>
<dbReference type="AlphaFoldDB" id="A0A5J6SLZ3"/>
<dbReference type="KEGG" id="psyo:PB01_08725"/>
<dbReference type="RefSeq" id="WP_151699840.1">
    <property type="nucleotide sequence ID" value="NZ_CP031223.1"/>
</dbReference>
<protein>
    <submittedName>
        <fullName evidence="1">Uncharacterized protein</fullName>
    </submittedName>
</protein>
<gene>
    <name evidence="1" type="ORF">PB01_08725</name>
</gene>
<reference evidence="1 2" key="1">
    <citation type="submission" date="2018-07" db="EMBL/GenBank/DDBJ databases">
        <title>Complete genome sequence of Psychrobacillus sp. PB01, isolated from iceberg, and comparative genome analysis of Psychrobacillus strains.</title>
        <authorList>
            <person name="Lee P.C."/>
        </authorList>
    </citation>
    <scope>NUCLEOTIDE SEQUENCE [LARGE SCALE GENOMIC DNA]</scope>
    <source>
        <strain evidence="1 2">PB01</strain>
    </source>
</reference>
<name>A0A5J6SLZ3_9BACI</name>
<dbReference type="Proteomes" id="UP000325517">
    <property type="component" value="Chromosome"/>
</dbReference>
<dbReference type="EMBL" id="CP031223">
    <property type="protein sequence ID" value="QFF98908.1"/>
    <property type="molecule type" value="Genomic_DNA"/>
</dbReference>
<proteinExistence type="predicted"/>
<keyword evidence="2" id="KW-1185">Reference proteome</keyword>
<evidence type="ECO:0000313" key="2">
    <source>
        <dbReference type="Proteomes" id="UP000325517"/>
    </source>
</evidence>
<sequence length="132" mass="15447">MKSENIMIRVPTFLKQDFMQNIDAKHINASALIRSWIEEYIKENKEEKTMWEFENYTIHKETDLLRFENKDGVIIGYVQLNDYDEVEDLNNGANPIEEGWKDGMGNIINIEGWGGKEKYHKPILELPSEGLV</sequence>